<proteinExistence type="predicted"/>
<comment type="caution">
    <text evidence="2">The sequence shown here is derived from an EMBL/GenBank/DDBJ whole genome shotgun (WGS) entry which is preliminary data.</text>
</comment>
<gene>
    <name evidence="2" type="ORF">LWC34_30085</name>
</gene>
<evidence type="ECO:0000313" key="3">
    <source>
        <dbReference type="Proteomes" id="UP001521150"/>
    </source>
</evidence>
<reference evidence="2 3" key="1">
    <citation type="submission" date="2021-12" db="EMBL/GenBank/DDBJ databases">
        <title>Genome sequence of Kibdelosporangium philippinense ATCC 49844.</title>
        <authorList>
            <person name="Fedorov E.A."/>
            <person name="Omeragic M."/>
            <person name="Shalygina K.F."/>
            <person name="Maclea K.S."/>
        </authorList>
    </citation>
    <scope>NUCLEOTIDE SEQUENCE [LARGE SCALE GENOMIC DNA]</scope>
    <source>
        <strain evidence="2 3">ATCC 49844</strain>
    </source>
</reference>
<organism evidence="2 3">
    <name type="scientific">Kibdelosporangium philippinense</name>
    <dbReference type="NCBI Taxonomy" id="211113"/>
    <lineage>
        <taxon>Bacteria</taxon>
        <taxon>Bacillati</taxon>
        <taxon>Actinomycetota</taxon>
        <taxon>Actinomycetes</taxon>
        <taxon>Pseudonocardiales</taxon>
        <taxon>Pseudonocardiaceae</taxon>
        <taxon>Kibdelosporangium</taxon>
    </lineage>
</organism>
<protein>
    <submittedName>
        <fullName evidence="2">DUF6398 domain-containing protein</fullName>
    </submittedName>
</protein>
<dbReference type="Proteomes" id="UP001521150">
    <property type="component" value="Unassembled WGS sequence"/>
</dbReference>
<accession>A0ABS8ZIV6</accession>
<keyword evidence="3" id="KW-1185">Reference proteome</keyword>
<dbReference type="EMBL" id="JAJVCN010000002">
    <property type="protein sequence ID" value="MCE7007048.1"/>
    <property type="molecule type" value="Genomic_DNA"/>
</dbReference>
<dbReference type="Pfam" id="PF19935">
    <property type="entry name" value="DUF6398"/>
    <property type="match status" value="1"/>
</dbReference>
<dbReference type="RefSeq" id="WP_233728447.1">
    <property type="nucleotide sequence ID" value="NZ_JAJVCN010000002.1"/>
</dbReference>
<evidence type="ECO:0000259" key="1">
    <source>
        <dbReference type="Pfam" id="PF19935"/>
    </source>
</evidence>
<dbReference type="InterPro" id="IPR045651">
    <property type="entry name" value="DUF6398"/>
</dbReference>
<evidence type="ECO:0000313" key="2">
    <source>
        <dbReference type="EMBL" id="MCE7007048.1"/>
    </source>
</evidence>
<sequence length="179" mass="20227">MAKSELESVPVLVRPVVEEITAITNEFCSEHLDEEYAQLSRRLTAKLARKRPSPLVRGDRRIWAAGIVYAIGRVNFLSDPSQRPHLRTDEMAGLLGVKPHTMANKGRLVMDTLGISVMDPEWTRQDMIEKNPLVWLVEFNGLVVDVRMLPEEFQVEAWRRGLIPFVPGRAGDEDPAGRS</sequence>
<feature type="domain" description="DUF6398" evidence="1">
    <location>
        <begin position="19"/>
        <end position="123"/>
    </location>
</feature>
<name>A0ABS8ZIV6_9PSEU</name>